<evidence type="ECO:0000313" key="3">
    <source>
        <dbReference type="EMBL" id="MCK0207427.1"/>
    </source>
</evidence>
<accession>A0ABT0DJH3</accession>
<feature type="transmembrane region" description="Helical" evidence="1">
    <location>
        <begin position="163"/>
        <end position="180"/>
    </location>
</feature>
<feature type="transmembrane region" description="Helical" evidence="1">
    <location>
        <begin position="387"/>
        <end position="403"/>
    </location>
</feature>
<feature type="transmembrane region" description="Helical" evidence="1">
    <location>
        <begin position="431"/>
        <end position="448"/>
    </location>
</feature>
<feature type="transmembrane region" description="Helical" evidence="1">
    <location>
        <begin position="460"/>
        <end position="484"/>
    </location>
</feature>
<feature type="transmembrane region" description="Helical" evidence="1">
    <location>
        <begin position="135"/>
        <end position="156"/>
    </location>
</feature>
<dbReference type="PANTHER" id="PTHR35342">
    <property type="entry name" value="TRICARBOXYLIC TRANSPORT PROTEIN"/>
    <property type="match status" value="1"/>
</dbReference>
<organism evidence="3 4">
    <name type="scientific">Ancylobacter koreensis</name>
    <dbReference type="NCBI Taxonomy" id="266121"/>
    <lineage>
        <taxon>Bacteria</taxon>
        <taxon>Pseudomonadati</taxon>
        <taxon>Pseudomonadota</taxon>
        <taxon>Alphaproteobacteria</taxon>
        <taxon>Hyphomicrobiales</taxon>
        <taxon>Xanthobacteraceae</taxon>
        <taxon>Ancylobacter</taxon>
    </lineage>
</organism>
<protein>
    <submittedName>
        <fullName evidence="3">Tripartite tricarboxylate transporter permease</fullName>
    </submittedName>
</protein>
<feature type="transmembrane region" description="Helical" evidence="1">
    <location>
        <begin position="200"/>
        <end position="218"/>
    </location>
</feature>
<evidence type="ECO:0000256" key="1">
    <source>
        <dbReference type="SAM" id="Phobius"/>
    </source>
</evidence>
<gene>
    <name evidence="3" type="ORF">MWN33_05195</name>
</gene>
<comment type="caution">
    <text evidence="3">The sequence shown here is derived from an EMBL/GenBank/DDBJ whole genome shotgun (WGS) entry which is preliminary data.</text>
</comment>
<feature type="transmembrane region" description="Helical" evidence="1">
    <location>
        <begin position="106"/>
        <end position="129"/>
    </location>
</feature>
<feature type="transmembrane region" description="Helical" evidence="1">
    <location>
        <begin position="352"/>
        <end position="375"/>
    </location>
</feature>
<feature type="domain" description="DUF112" evidence="2">
    <location>
        <begin position="17"/>
        <end position="436"/>
    </location>
</feature>
<feature type="transmembrane region" description="Helical" evidence="1">
    <location>
        <begin position="319"/>
        <end position="340"/>
    </location>
</feature>
<evidence type="ECO:0000313" key="4">
    <source>
        <dbReference type="Proteomes" id="UP001202867"/>
    </source>
</evidence>
<evidence type="ECO:0000259" key="2">
    <source>
        <dbReference type="Pfam" id="PF01970"/>
    </source>
</evidence>
<keyword evidence="4" id="KW-1185">Reference proteome</keyword>
<sequence>MTNLYYIWEGLTSLPILLAAMAGVLWGMCGGALPGISTAIAMSLVLPFTYGMDPSAALVLLGAIYIGSEYGGSIPAILIRTPASGSSAATVVDGYAMQRQGRGGEALGLSLVGGTIGGFVGLLLLSLLTQQLSKVALWFTPPAYFALGILGISVIASLSERNVIRGLIAGVLGLMVATIGTDPVSGVMRFTFGYPELMGGVPVIIVMMGVFAVTELMIQARERDYSEDVTERSTRLKLPSLKKLWSLRVPQIIAIVFGTIEGLTPGGGGSIAAFMSYNEAKRWSKEPEKFGKGSEEGVIAPETANNVVALTALIPTLSFGIPGTATAAILLAALLIHGLHPGPNLFTSHPEVVYQLFSGLFLANLGMFVFGLIILSPIIWLVNRPRAYLRAGIFGLIFSGIYSVNGSEFDLYLVMAIGVVGYLLRSLRFPFLPFVLAVVLGYMIEANYRRSLLITNGDHIVFLQNPISVCLLALSALFIVLPLYRQFRQRRRSSQAAHPQQP</sequence>
<dbReference type="PANTHER" id="PTHR35342:SF5">
    <property type="entry name" value="TRICARBOXYLIC TRANSPORT PROTEIN"/>
    <property type="match status" value="1"/>
</dbReference>
<feature type="transmembrane region" description="Helical" evidence="1">
    <location>
        <begin position="6"/>
        <end position="25"/>
    </location>
</feature>
<feature type="transmembrane region" description="Helical" evidence="1">
    <location>
        <begin position="56"/>
        <end position="79"/>
    </location>
</feature>
<name>A0ABT0DJH3_9HYPH</name>
<keyword evidence="1" id="KW-0812">Transmembrane</keyword>
<dbReference type="Pfam" id="PF01970">
    <property type="entry name" value="TctA"/>
    <property type="match status" value="1"/>
</dbReference>
<proteinExistence type="predicted"/>
<feature type="transmembrane region" description="Helical" evidence="1">
    <location>
        <begin position="32"/>
        <end position="50"/>
    </location>
</feature>
<dbReference type="Proteomes" id="UP001202867">
    <property type="component" value="Unassembled WGS sequence"/>
</dbReference>
<keyword evidence="1" id="KW-0472">Membrane</keyword>
<dbReference type="InterPro" id="IPR002823">
    <property type="entry name" value="DUF112_TM"/>
</dbReference>
<dbReference type="EMBL" id="JALKCG010000001">
    <property type="protein sequence ID" value="MCK0207427.1"/>
    <property type="molecule type" value="Genomic_DNA"/>
</dbReference>
<keyword evidence="1" id="KW-1133">Transmembrane helix</keyword>
<reference evidence="4" key="1">
    <citation type="submission" date="2023-07" db="EMBL/GenBank/DDBJ databases">
        <title>Ancylobacter moscoviensis sp. nov., facultatively methylotrophic bacteria from activated sludge and the reclassification of Starkeya novella (Starkey 1934) Kelly et al. 2000 as Ancylobacter novellus comb. nov., Starkeya koreensis Im et al. 2006 as Ancylobacter koreensis comb.nov., Angulomicrobium tetraedrale Vasil'eva et al. 1986 as Ancylobacter tetraedralis comb. nov., Angulomicrobium amanitiforme Fritz et al. 2004 as Ancylobacter amanitiformis comb. nov. and Methylorhabdus multivorans Doronina et al. 1996 as Ancylobacter multivorans comb. nov. and emended description of the genus Ancylobacter.</title>
        <authorList>
            <person name="Doronina N."/>
            <person name="Chemodurova A."/>
            <person name="Grouzdev D."/>
            <person name="Koziaeva V."/>
            <person name="Shi W."/>
            <person name="Wu L."/>
            <person name="Kaparullina E."/>
        </authorList>
    </citation>
    <scope>NUCLEOTIDE SEQUENCE [LARGE SCALE GENOMIC DNA]</scope>
    <source>
        <strain evidence="4">Jip08</strain>
    </source>
</reference>
<dbReference type="RefSeq" id="WP_247199332.1">
    <property type="nucleotide sequence ID" value="NZ_JALKCG010000001.1"/>
</dbReference>